<organism evidence="1 2">
    <name type="scientific">Trichinella murrelli</name>
    <dbReference type="NCBI Taxonomy" id="144512"/>
    <lineage>
        <taxon>Eukaryota</taxon>
        <taxon>Metazoa</taxon>
        <taxon>Ecdysozoa</taxon>
        <taxon>Nematoda</taxon>
        <taxon>Enoplea</taxon>
        <taxon>Dorylaimia</taxon>
        <taxon>Trichinellida</taxon>
        <taxon>Trichinellidae</taxon>
        <taxon>Trichinella</taxon>
    </lineage>
</organism>
<protein>
    <submittedName>
        <fullName evidence="1">Uncharacterized protein</fullName>
    </submittedName>
</protein>
<reference evidence="1 2" key="1">
    <citation type="submission" date="2015-01" db="EMBL/GenBank/DDBJ databases">
        <title>Evolution of Trichinella species and genotypes.</title>
        <authorList>
            <person name="Korhonen P.K."/>
            <person name="Edoardo P."/>
            <person name="Giuseppe L.R."/>
            <person name="Gasser R.B."/>
        </authorList>
    </citation>
    <scope>NUCLEOTIDE SEQUENCE [LARGE SCALE GENOMIC DNA]</scope>
    <source>
        <strain evidence="1">ISS417</strain>
    </source>
</reference>
<dbReference type="OrthoDB" id="5918878at2759"/>
<dbReference type="EMBL" id="JYDJ01000072">
    <property type="protein sequence ID" value="KRX45649.1"/>
    <property type="molecule type" value="Genomic_DNA"/>
</dbReference>
<dbReference type="Proteomes" id="UP000055048">
    <property type="component" value="Unassembled WGS sequence"/>
</dbReference>
<proteinExistence type="predicted"/>
<name>A0A0V0U2Z1_9BILA</name>
<comment type="caution">
    <text evidence="1">The sequence shown here is derived from an EMBL/GenBank/DDBJ whole genome shotgun (WGS) entry which is preliminary data.</text>
</comment>
<sequence length="162" mass="18701">MFVRDRNSHVFVQAERCRNGRLRNFFSYWDLLVGGDQADFGENRPAAQLRDEVVEVRNQVVFYHVPMWEHWRLRCLHETSIRCLFLQYITLTVTDDIMGSISDTAVCHTVGIDFYSFFCKLRINPAYLTAKNVHVSFANCVASGYVAQALRSVGAWLEGDEL</sequence>
<gene>
    <name evidence="1" type="ORF">T05_15669</name>
</gene>
<accession>A0A0V0U2Z1</accession>
<evidence type="ECO:0000313" key="1">
    <source>
        <dbReference type="EMBL" id="KRX45649.1"/>
    </source>
</evidence>
<keyword evidence="2" id="KW-1185">Reference proteome</keyword>
<evidence type="ECO:0000313" key="2">
    <source>
        <dbReference type="Proteomes" id="UP000055048"/>
    </source>
</evidence>
<dbReference type="AlphaFoldDB" id="A0A0V0U2Z1"/>